<dbReference type="GO" id="GO:0005886">
    <property type="term" value="C:plasma membrane"/>
    <property type="evidence" value="ECO:0007669"/>
    <property type="project" value="UniProtKB-SubCell"/>
</dbReference>
<feature type="transmembrane region" description="Helical" evidence="8">
    <location>
        <begin position="289"/>
        <end position="308"/>
    </location>
</feature>
<name>A0A7X5HV22_9FIRM</name>
<keyword evidence="6 8" id="KW-1133">Transmembrane helix</keyword>
<dbReference type="AlphaFoldDB" id="A0A7X5HV22"/>
<keyword evidence="5 8" id="KW-0812">Transmembrane</keyword>
<dbReference type="RefSeq" id="WP_162369697.1">
    <property type="nucleotide sequence ID" value="NZ_JAAEEH010000008.1"/>
</dbReference>
<feature type="transmembrane region" description="Helical" evidence="8">
    <location>
        <begin position="348"/>
        <end position="367"/>
    </location>
</feature>
<feature type="transmembrane region" description="Helical" evidence="8">
    <location>
        <begin position="57"/>
        <end position="74"/>
    </location>
</feature>
<evidence type="ECO:0000256" key="3">
    <source>
        <dbReference type="ARBA" id="ARBA00022448"/>
    </source>
</evidence>
<evidence type="ECO:0000256" key="6">
    <source>
        <dbReference type="ARBA" id="ARBA00022989"/>
    </source>
</evidence>
<evidence type="ECO:0000256" key="2">
    <source>
        <dbReference type="ARBA" id="ARBA00009773"/>
    </source>
</evidence>
<proteinExistence type="inferred from homology"/>
<evidence type="ECO:0000256" key="1">
    <source>
        <dbReference type="ARBA" id="ARBA00004651"/>
    </source>
</evidence>
<comment type="caution">
    <text evidence="9">The sequence shown here is derived from an EMBL/GenBank/DDBJ whole genome shotgun (WGS) entry which is preliminary data.</text>
</comment>
<organism evidence="9 10">
    <name type="scientific">Anaerotalea alkaliphila</name>
    <dbReference type="NCBI Taxonomy" id="2662126"/>
    <lineage>
        <taxon>Bacteria</taxon>
        <taxon>Bacillati</taxon>
        <taxon>Bacillota</taxon>
        <taxon>Clostridia</taxon>
        <taxon>Eubacteriales</taxon>
        <taxon>Anaerotalea</taxon>
    </lineage>
</organism>
<dbReference type="InterPro" id="IPR002549">
    <property type="entry name" value="AI-2E-like"/>
</dbReference>
<evidence type="ECO:0000256" key="8">
    <source>
        <dbReference type="SAM" id="Phobius"/>
    </source>
</evidence>
<keyword evidence="4" id="KW-1003">Cell membrane</keyword>
<comment type="similarity">
    <text evidence="2">Belongs to the autoinducer-2 exporter (AI-2E) (TC 2.A.86) family.</text>
</comment>
<reference evidence="9 10" key="1">
    <citation type="submission" date="2020-01" db="EMBL/GenBank/DDBJ databases">
        <title>Anaeroalcalibacter tamaniensis gen. nov., sp. nov., moderately halophilic strictly anaerobic fermenter bacterium from mud volcano of Taman peninsula.</title>
        <authorList>
            <person name="Frolova A."/>
            <person name="Merkel A.Y."/>
            <person name="Slobodkin A.I."/>
        </authorList>
    </citation>
    <scope>NUCLEOTIDE SEQUENCE [LARGE SCALE GENOMIC DNA]</scope>
    <source>
        <strain evidence="9 10">F-3ap</strain>
    </source>
</reference>
<feature type="transmembrane region" description="Helical" evidence="8">
    <location>
        <begin position="379"/>
        <end position="412"/>
    </location>
</feature>
<evidence type="ECO:0000313" key="10">
    <source>
        <dbReference type="Proteomes" id="UP000461585"/>
    </source>
</evidence>
<gene>
    <name evidence="9" type="ORF">GXN74_04310</name>
</gene>
<accession>A0A7X5HV22</accession>
<feature type="transmembrane region" description="Helical" evidence="8">
    <location>
        <begin position="314"/>
        <end position="341"/>
    </location>
</feature>
<feature type="transmembrane region" description="Helical" evidence="8">
    <location>
        <begin position="86"/>
        <end position="108"/>
    </location>
</feature>
<sequence>MPLGYGRAAGFWSTGTCCNSLMTRTRLCGKMVLMGMAVVPGTTAIPNGEERRMMRKWMGLTAFAVFLLWVQENWRIVAEGAGAAAGILWPFVLGFALAFVVNIPMKFLEGKVLVPRGRFGGFGPRLRRALALLGSLVLILAVLLAASLLVVPEVAATIRELVERLPGYARDLGVMLEERLAAYPQVLDWVSGFETDWEGIRDSLLALLGSSAGNWLGSTFSFASSVVSGIVSFVLAFVFSIYLLLQKETLQGQLHRLLRAFLPDRWVGQLVRVAALTGRTFSGFLSGQVLEAAILGVIFFLSMSLFRFPYPLTISVLVGVMALVPILGAIVGGGVGTFLILLVDPGKALWFLVLFLVVQQLESNLIYPQVVGKAAGLPSIWILVAVAVGGSLLGVAGMLLFIPLASVFYTLLREQVRHRLSLKEGE</sequence>
<evidence type="ECO:0000256" key="7">
    <source>
        <dbReference type="ARBA" id="ARBA00023136"/>
    </source>
</evidence>
<feature type="transmembrane region" description="Helical" evidence="8">
    <location>
        <begin position="220"/>
        <end position="245"/>
    </location>
</feature>
<comment type="subcellular location">
    <subcellularLocation>
        <location evidence="1">Cell membrane</location>
        <topology evidence="1">Multi-pass membrane protein</topology>
    </subcellularLocation>
</comment>
<dbReference type="Pfam" id="PF01594">
    <property type="entry name" value="AI-2E_transport"/>
    <property type="match status" value="1"/>
</dbReference>
<feature type="transmembrane region" description="Helical" evidence="8">
    <location>
        <begin position="129"/>
        <end position="151"/>
    </location>
</feature>
<keyword evidence="10" id="KW-1185">Reference proteome</keyword>
<evidence type="ECO:0000313" key="9">
    <source>
        <dbReference type="EMBL" id="NDL66971.1"/>
    </source>
</evidence>
<dbReference type="Proteomes" id="UP000461585">
    <property type="component" value="Unassembled WGS sequence"/>
</dbReference>
<dbReference type="PANTHER" id="PTHR21716:SF53">
    <property type="entry name" value="PERMEASE PERM-RELATED"/>
    <property type="match status" value="1"/>
</dbReference>
<protein>
    <submittedName>
        <fullName evidence="9">AI-2E family transporter</fullName>
    </submittedName>
</protein>
<dbReference type="PANTHER" id="PTHR21716">
    <property type="entry name" value="TRANSMEMBRANE PROTEIN"/>
    <property type="match status" value="1"/>
</dbReference>
<evidence type="ECO:0000256" key="5">
    <source>
        <dbReference type="ARBA" id="ARBA00022692"/>
    </source>
</evidence>
<dbReference type="EMBL" id="JAAEEH010000008">
    <property type="protein sequence ID" value="NDL66971.1"/>
    <property type="molecule type" value="Genomic_DNA"/>
</dbReference>
<keyword evidence="3" id="KW-0813">Transport</keyword>
<dbReference type="GO" id="GO:0055085">
    <property type="term" value="P:transmembrane transport"/>
    <property type="evidence" value="ECO:0007669"/>
    <property type="project" value="TreeGrafter"/>
</dbReference>
<keyword evidence="7 8" id="KW-0472">Membrane</keyword>
<evidence type="ECO:0000256" key="4">
    <source>
        <dbReference type="ARBA" id="ARBA00022475"/>
    </source>
</evidence>